<feature type="domain" description="HTH asnC-type" evidence="4">
    <location>
        <begin position="171"/>
        <end position="231"/>
    </location>
</feature>
<keyword evidence="1" id="KW-0805">Transcription regulation</keyword>
<dbReference type="Pfam" id="PF13404">
    <property type="entry name" value="HTH_AsnC-type"/>
    <property type="match status" value="2"/>
</dbReference>
<dbReference type="Pfam" id="PF01037">
    <property type="entry name" value="AsnC_trans_reg"/>
    <property type="match status" value="1"/>
</dbReference>
<feature type="domain" description="HTH asnC-type" evidence="4">
    <location>
        <begin position="1"/>
        <end position="61"/>
    </location>
</feature>
<organism evidence="5 6">
    <name type="scientific">Fodinicola feengrottensis</name>
    <dbReference type="NCBI Taxonomy" id="435914"/>
    <lineage>
        <taxon>Bacteria</taxon>
        <taxon>Bacillati</taxon>
        <taxon>Actinomycetota</taxon>
        <taxon>Actinomycetes</taxon>
        <taxon>Mycobacteriales</taxon>
        <taxon>Fodinicola</taxon>
    </lineage>
</organism>
<sequence length="317" mass="34144">MDDLDRALADALRINGRAPFARIADVLGVSEQTVARRYRRLRSAGILRVVGGVDGARLGYSSWTIRLRCTPDAATAIAAALARRPDTYWVHILSGGTEISCFIQAHTTEERDALLLEKLPRTTRVLAMTAHAMLRGYAAPSGWSGIARLSAAQVEKLRPPQPEAATGTTELTDPDQALLEILARDGRAGHADLAAATGWSESTVRRRIDGLARAGILRYELDISPEALGFHAEARLWMTVRPTGLIAVAQAMANHPYVQFAAVTTGPTNLMVALACPDSDALFDCVTGEIGSFEDVQTLETAPLIRTVKRTGAVLPR</sequence>
<comment type="caution">
    <text evidence="5">The sequence shown here is derived from an EMBL/GenBank/DDBJ whole genome shotgun (WGS) entry which is preliminary data.</text>
</comment>
<dbReference type="InterPro" id="IPR019888">
    <property type="entry name" value="Tscrpt_reg_AsnC-like"/>
</dbReference>
<dbReference type="SUPFAM" id="SSF46785">
    <property type="entry name" value="Winged helix' DNA-binding domain"/>
    <property type="match status" value="2"/>
</dbReference>
<dbReference type="SMART" id="SM00344">
    <property type="entry name" value="HTH_ASNC"/>
    <property type="match status" value="2"/>
</dbReference>
<dbReference type="EMBL" id="BAAANY010000036">
    <property type="protein sequence ID" value="GAA1710691.1"/>
    <property type="molecule type" value="Genomic_DNA"/>
</dbReference>
<evidence type="ECO:0000256" key="3">
    <source>
        <dbReference type="ARBA" id="ARBA00023163"/>
    </source>
</evidence>
<dbReference type="Proteomes" id="UP001500618">
    <property type="component" value="Unassembled WGS sequence"/>
</dbReference>
<dbReference type="Gene3D" id="1.10.10.10">
    <property type="entry name" value="Winged helix-like DNA-binding domain superfamily/Winged helix DNA-binding domain"/>
    <property type="match status" value="2"/>
</dbReference>
<dbReference type="PRINTS" id="PR00033">
    <property type="entry name" value="HTHASNC"/>
</dbReference>
<protein>
    <submittedName>
        <fullName evidence="5">Lrp/AsnC family transcriptional regulator</fullName>
    </submittedName>
</protein>
<gene>
    <name evidence="5" type="ORF">GCM10009765_69980</name>
</gene>
<dbReference type="InterPro" id="IPR000485">
    <property type="entry name" value="AsnC-type_HTH_dom"/>
</dbReference>
<dbReference type="PANTHER" id="PTHR30154:SF34">
    <property type="entry name" value="TRANSCRIPTIONAL REGULATOR AZLB"/>
    <property type="match status" value="1"/>
</dbReference>
<keyword evidence="3" id="KW-0804">Transcription</keyword>
<dbReference type="InterPro" id="IPR011008">
    <property type="entry name" value="Dimeric_a/b-barrel"/>
</dbReference>
<evidence type="ECO:0000313" key="6">
    <source>
        <dbReference type="Proteomes" id="UP001500618"/>
    </source>
</evidence>
<evidence type="ECO:0000313" key="5">
    <source>
        <dbReference type="EMBL" id="GAA1710691.1"/>
    </source>
</evidence>
<dbReference type="PANTHER" id="PTHR30154">
    <property type="entry name" value="LEUCINE-RESPONSIVE REGULATORY PROTEIN"/>
    <property type="match status" value="1"/>
</dbReference>
<dbReference type="InterPro" id="IPR019887">
    <property type="entry name" value="Tscrpt_reg_AsnC/Lrp_C"/>
</dbReference>
<accession>A0ABN2IS62</accession>
<dbReference type="PROSITE" id="PS50956">
    <property type="entry name" value="HTH_ASNC_2"/>
    <property type="match status" value="2"/>
</dbReference>
<evidence type="ECO:0000256" key="2">
    <source>
        <dbReference type="ARBA" id="ARBA00023125"/>
    </source>
</evidence>
<dbReference type="InterPro" id="IPR036388">
    <property type="entry name" value="WH-like_DNA-bd_sf"/>
</dbReference>
<keyword evidence="6" id="KW-1185">Reference proteome</keyword>
<proteinExistence type="predicted"/>
<evidence type="ECO:0000256" key="1">
    <source>
        <dbReference type="ARBA" id="ARBA00023015"/>
    </source>
</evidence>
<name>A0ABN2IS62_9ACTN</name>
<dbReference type="InterPro" id="IPR036390">
    <property type="entry name" value="WH_DNA-bd_sf"/>
</dbReference>
<dbReference type="Gene3D" id="3.30.70.920">
    <property type="match status" value="1"/>
</dbReference>
<keyword evidence="2" id="KW-0238">DNA-binding</keyword>
<dbReference type="SUPFAM" id="SSF54909">
    <property type="entry name" value="Dimeric alpha+beta barrel"/>
    <property type="match status" value="2"/>
</dbReference>
<reference evidence="5 6" key="1">
    <citation type="journal article" date="2019" name="Int. J. Syst. Evol. Microbiol.">
        <title>The Global Catalogue of Microorganisms (GCM) 10K type strain sequencing project: providing services to taxonomists for standard genome sequencing and annotation.</title>
        <authorList>
            <consortium name="The Broad Institute Genomics Platform"/>
            <consortium name="The Broad Institute Genome Sequencing Center for Infectious Disease"/>
            <person name="Wu L."/>
            <person name="Ma J."/>
        </authorList>
    </citation>
    <scope>NUCLEOTIDE SEQUENCE [LARGE SCALE GENOMIC DNA]</scope>
    <source>
        <strain evidence="5 6">JCM 14718</strain>
    </source>
</reference>
<evidence type="ECO:0000259" key="4">
    <source>
        <dbReference type="PROSITE" id="PS50956"/>
    </source>
</evidence>